<protein>
    <recommendedName>
        <fullName evidence="3">Protein kinase domain-containing protein</fullName>
    </recommendedName>
</protein>
<evidence type="ECO:0008006" key="3">
    <source>
        <dbReference type="Google" id="ProtNLM"/>
    </source>
</evidence>
<dbReference type="EMBL" id="KN833037">
    <property type="protein sequence ID" value="KIM76183.1"/>
    <property type="molecule type" value="Genomic_DNA"/>
</dbReference>
<accession>A0A0C3AQK2</accession>
<dbReference type="HOGENOM" id="CLU_702291_0_0_1"/>
<evidence type="ECO:0000313" key="1">
    <source>
        <dbReference type="EMBL" id="KIM76183.1"/>
    </source>
</evidence>
<sequence length="393" mass="45553">MAADSRLPAVDIQTVLNLEDWDHVSFWSSYSNFFKEQGYTLFNLKTTSWGMFPFKQHIMYAQDERKRDIVIKLVQTDSVEHRIHQCLMSYTEFNHSESFPFITPTLEILPSPHNFLFVIMQRWGAAPRVPDFWNVCELLSFIVNILQDIDFGNILINQFTHDSTCGIWDLEARAHLRTEGQACYCLFDFDLSQIFLLDTPITECRLPITSVKERGAPWLHPNEVNGAEQDLDPFKFDVACMGNMLSNYDILMWTNDLQCMIPVLPLLAPLLDRMTTDDVANHFTAFQALSFCQFIQNSLTPMELDKQLPPWPRSLDIDTQCGVWELLPMNFIIKWSIRGQGWVQLEAGDIYEELRNADNEADMTKLCGETRLENAEATFYQHRAWALNTHGSR</sequence>
<dbReference type="OrthoDB" id="2722301at2759"/>
<name>A0A0C3AQK2_PILCF</name>
<proteinExistence type="predicted"/>
<keyword evidence="2" id="KW-1185">Reference proteome</keyword>
<reference evidence="2" key="2">
    <citation type="submission" date="2015-01" db="EMBL/GenBank/DDBJ databases">
        <title>Evolutionary Origins and Diversification of the Mycorrhizal Mutualists.</title>
        <authorList>
            <consortium name="DOE Joint Genome Institute"/>
            <consortium name="Mycorrhizal Genomics Consortium"/>
            <person name="Kohler A."/>
            <person name="Kuo A."/>
            <person name="Nagy L.G."/>
            <person name="Floudas D."/>
            <person name="Copeland A."/>
            <person name="Barry K.W."/>
            <person name="Cichocki N."/>
            <person name="Veneault-Fourrey C."/>
            <person name="LaButti K."/>
            <person name="Lindquist E.A."/>
            <person name="Lipzen A."/>
            <person name="Lundell T."/>
            <person name="Morin E."/>
            <person name="Murat C."/>
            <person name="Riley R."/>
            <person name="Ohm R."/>
            <person name="Sun H."/>
            <person name="Tunlid A."/>
            <person name="Henrissat B."/>
            <person name="Grigoriev I.V."/>
            <person name="Hibbett D.S."/>
            <person name="Martin F."/>
        </authorList>
    </citation>
    <scope>NUCLEOTIDE SEQUENCE [LARGE SCALE GENOMIC DNA]</scope>
    <source>
        <strain evidence="2">F 1598</strain>
    </source>
</reference>
<dbReference type="AlphaFoldDB" id="A0A0C3AQK2"/>
<gene>
    <name evidence="1" type="ORF">PILCRDRAFT_91706</name>
</gene>
<organism evidence="1 2">
    <name type="scientific">Piloderma croceum (strain F 1598)</name>
    <dbReference type="NCBI Taxonomy" id="765440"/>
    <lineage>
        <taxon>Eukaryota</taxon>
        <taxon>Fungi</taxon>
        <taxon>Dikarya</taxon>
        <taxon>Basidiomycota</taxon>
        <taxon>Agaricomycotina</taxon>
        <taxon>Agaricomycetes</taxon>
        <taxon>Agaricomycetidae</taxon>
        <taxon>Atheliales</taxon>
        <taxon>Atheliaceae</taxon>
        <taxon>Piloderma</taxon>
    </lineage>
</organism>
<dbReference type="InParanoid" id="A0A0C3AQK2"/>
<dbReference type="Proteomes" id="UP000054166">
    <property type="component" value="Unassembled WGS sequence"/>
</dbReference>
<reference evidence="1 2" key="1">
    <citation type="submission" date="2014-04" db="EMBL/GenBank/DDBJ databases">
        <authorList>
            <consortium name="DOE Joint Genome Institute"/>
            <person name="Kuo A."/>
            <person name="Tarkka M."/>
            <person name="Buscot F."/>
            <person name="Kohler A."/>
            <person name="Nagy L.G."/>
            <person name="Floudas D."/>
            <person name="Copeland A."/>
            <person name="Barry K.W."/>
            <person name="Cichocki N."/>
            <person name="Veneault-Fourrey C."/>
            <person name="LaButti K."/>
            <person name="Lindquist E.A."/>
            <person name="Lipzen A."/>
            <person name="Lundell T."/>
            <person name="Morin E."/>
            <person name="Murat C."/>
            <person name="Sun H."/>
            <person name="Tunlid A."/>
            <person name="Henrissat B."/>
            <person name="Grigoriev I.V."/>
            <person name="Hibbett D.S."/>
            <person name="Martin F."/>
            <person name="Nordberg H.P."/>
            <person name="Cantor M.N."/>
            <person name="Hua S.X."/>
        </authorList>
    </citation>
    <scope>NUCLEOTIDE SEQUENCE [LARGE SCALE GENOMIC DNA]</scope>
    <source>
        <strain evidence="1 2">F 1598</strain>
    </source>
</reference>
<evidence type="ECO:0000313" key="2">
    <source>
        <dbReference type="Proteomes" id="UP000054166"/>
    </source>
</evidence>